<protein>
    <recommendedName>
        <fullName evidence="7">Endolytic murein transglycosylase</fullName>
        <ecNumber evidence="7">4.2.2.29</ecNumber>
    </recommendedName>
    <alternativeName>
        <fullName evidence="7">Peptidoglycan lytic transglycosylase</fullName>
    </alternativeName>
    <alternativeName>
        <fullName evidence="7">Peptidoglycan polymerization terminase</fullName>
    </alternativeName>
</protein>
<accession>A0A173LKU5</accession>
<evidence type="ECO:0000256" key="4">
    <source>
        <dbReference type="ARBA" id="ARBA00023136"/>
    </source>
</evidence>
<keyword evidence="4 7" id="KW-0472">Membrane</keyword>
<name>A0A173LKU5_9ACTN</name>
<evidence type="ECO:0000256" key="3">
    <source>
        <dbReference type="ARBA" id="ARBA00022989"/>
    </source>
</evidence>
<sequence>MSKSNGAARTAGPIRALLIAALIGVLLAAALLVYRSGNSGSSAADYDGQGEGTVMLRVSEGESLGEVGEELENLNVVKSAQAFNEAANLNTALGGLQPGYYQLREEMKGSVAAALLADPNSRVGWLQVPAGSRLKDTTVVGGPGAQGIYTLMSEASCLRAEDANEAPQCKSAEEFRQVAETADPAALGVPEWAINEVSNAPDPSRRLEGLLSSGNHDFDPTGSAEEIWRELIDSSTAQYEESGLVQSAANINITPYELVTAASLIQHEAGAADYGKVATVILNRLAEPMRLQFDSTVNYTQDDQEVATTDDARGEENPWNTYAKDGLPYGPIASPSMEAISAMENPEPGPWLYFVTVNVDGTTEFTEDYNQHLANQQAAVDSGVLSSGR</sequence>
<evidence type="ECO:0000256" key="1">
    <source>
        <dbReference type="ARBA" id="ARBA00022475"/>
    </source>
</evidence>
<keyword evidence="1 7" id="KW-1003">Cell membrane</keyword>
<dbReference type="KEGG" id="dtm:BJL86_1737"/>
<evidence type="ECO:0000256" key="7">
    <source>
        <dbReference type="HAMAP-Rule" id="MF_02065"/>
    </source>
</evidence>
<comment type="catalytic activity">
    <reaction evidence="7">
        <text>a peptidoglycan chain = a peptidoglycan chain with N-acetyl-1,6-anhydromuramyl-[peptide] at the reducing end + a peptidoglycan chain with N-acetylglucosamine at the non-reducing end.</text>
        <dbReference type="EC" id="4.2.2.29"/>
    </reaction>
</comment>
<dbReference type="EC" id="4.2.2.29" evidence="7"/>
<dbReference type="GO" id="GO:0071555">
    <property type="term" value="P:cell wall organization"/>
    <property type="evidence" value="ECO:0007669"/>
    <property type="project" value="UniProtKB-KW"/>
</dbReference>
<keyword evidence="6 7" id="KW-0961">Cell wall biogenesis/degradation</keyword>
<evidence type="ECO:0000256" key="2">
    <source>
        <dbReference type="ARBA" id="ARBA00022692"/>
    </source>
</evidence>
<comment type="similarity">
    <text evidence="7">Belongs to the transglycosylase MltG family.</text>
</comment>
<dbReference type="GO" id="GO:0009252">
    <property type="term" value="P:peptidoglycan biosynthetic process"/>
    <property type="evidence" value="ECO:0007669"/>
    <property type="project" value="UniProtKB-UniRule"/>
</dbReference>
<feature type="site" description="Important for catalytic activity" evidence="7">
    <location>
        <position position="268"/>
    </location>
</feature>
<keyword evidence="2 7" id="KW-0812">Transmembrane</keyword>
<comment type="function">
    <text evidence="7">Functions as a peptidoglycan terminase that cleaves nascent peptidoglycan strands endolytically to terminate their elongation.</text>
</comment>
<dbReference type="RefSeq" id="WP_067471013.1">
    <property type="nucleotide sequence ID" value="NZ_CP015961.1"/>
</dbReference>
<organism evidence="8 9">
    <name type="scientific">Dietzia timorensis</name>
    <dbReference type="NCBI Taxonomy" id="499555"/>
    <lineage>
        <taxon>Bacteria</taxon>
        <taxon>Bacillati</taxon>
        <taxon>Actinomycetota</taxon>
        <taxon>Actinomycetes</taxon>
        <taxon>Mycobacteriales</taxon>
        <taxon>Dietziaceae</taxon>
        <taxon>Dietzia</taxon>
    </lineage>
</organism>
<dbReference type="OrthoDB" id="9814591at2"/>
<dbReference type="Pfam" id="PF02618">
    <property type="entry name" value="YceG"/>
    <property type="match status" value="1"/>
</dbReference>
<keyword evidence="9" id="KW-1185">Reference proteome</keyword>
<dbReference type="HAMAP" id="MF_02065">
    <property type="entry name" value="MltG"/>
    <property type="match status" value="1"/>
</dbReference>
<evidence type="ECO:0000313" key="8">
    <source>
        <dbReference type="EMBL" id="ANI92513.1"/>
    </source>
</evidence>
<keyword evidence="3 7" id="KW-1133">Transmembrane helix</keyword>
<dbReference type="GO" id="GO:0005886">
    <property type="term" value="C:plasma membrane"/>
    <property type="evidence" value="ECO:0007669"/>
    <property type="project" value="UniProtKB-UniRule"/>
</dbReference>
<dbReference type="AlphaFoldDB" id="A0A173LKU5"/>
<proteinExistence type="inferred from homology"/>
<dbReference type="PANTHER" id="PTHR30518">
    <property type="entry name" value="ENDOLYTIC MUREIN TRANSGLYCOSYLASE"/>
    <property type="match status" value="1"/>
</dbReference>
<gene>
    <name evidence="7" type="primary">mltG</name>
    <name evidence="8" type="ORF">BJL86_1737</name>
</gene>
<reference evidence="8 9" key="1">
    <citation type="submission" date="2016-06" db="EMBL/GenBank/DDBJ databases">
        <title>Complete genome sequence of a saline-alkali tolerant type strain Dietzia timorensis ID05-A0528T.</title>
        <authorList>
            <person name="Wu X."/>
        </authorList>
    </citation>
    <scope>NUCLEOTIDE SEQUENCE [LARGE SCALE GENOMIC DNA]</scope>
    <source>
        <strain evidence="8 9">ID05-A0528</strain>
    </source>
</reference>
<evidence type="ECO:0000256" key="6">
    <source>
        <dbReference type="ARBA" id="ARBA00023316"/>
    </source>
</evidence>
<dbReference type="InterPro" id="IPR003770">
    <property type="entry name" value="MLTG-like"/>
</dbReference>
<evidence type="ECO:0000313" key="9">
    <source>
        <dbReference type="Proteomes" id="UP000186104"/>
    </source>
</evidence>
<dbReference type="STRING" id="499555.BJL86_1737"/>
<dbReference type="EMBL" id="CP015961">
    <property type="protein sequence ID" value="ANI92513.1"/>
    <property type="molecule type" value="Genomic_DNA"/>
</dbReference>
<dbReference type="GO" id="GO:0008932">
    <property type="term" value="F:lytic endotransglycosylase activity"/>
    <property type="evidence" value="ECO:0007669"/>
    <property type="project" value="UniProtKB-UniRule"/>
</dbReference>
<dbReference type="PANTHER" id="PTHR30518:SF2">
    <property type="entry name" value="ENDOLYTIC MUREIN TRANSGLYCOSYLASE"/>
    <property type="match status" value="1"/>
</dbReference>
<dbReference type="Proteomes" id="UP000186104">
    <property type="component" value="Chromosome"/>
</dbReference>
<keyword evidence="5 7" id="KW-0456">Lyase</keyword>
<evidence type="ECO:0000256" key="5">
    <source>
        <dbReference type="ARBA" id="ARBA00023239"/>
    </source>
</evidence>
<dbReference type="Gene3D" id="3.30.1490.480">
    <property type="entry name" value="Endolytic murein transglycosylase"/>
    <property type="match status" value="1"/>
</dbReference>